<name>A0ABZ0PG87_9PROT</name>
<dbReference type="PANTHER" id="PTHR12526">
    <property type="entry name" value="GLYCOSYLTRANSFERASE"/>
    <property type="match status" value="1"/>
</dbReference>
<evidence type="ECO:0000313" key="3">
    <source>
        <dbReference type="EMBL" id="WPB84738.1"/>
    </source>
</evidence>
<accession>A0ABZ0PG87</accession>
<feature type="compositionally biased region" description="Pro residues" evidence="1">
    <location>
        <begin position="458"/>
        <end position="470"/>
    </location>
</feature>
<feature type="domain" description="Glycosyl transferase family 1" evidence="2">
    <location>
        <begin position="692"/>
        <end position="838"/>
    </location>
</feature>
<reference evidence="3 4" key="1">
    <citation type="submission" date="2023-11" db="EMBL/GenBank/DDBJ databases">
        <title>Arctic aerobic anoxygenic photoheterotroph Sediminicoccus rosea KRV36 adapts its photosynthesis to long days of polar summer.</title>
        <authorList>
            <person name="Tomasch J."/>
            <person name="Kopejtka K."/>
            <person name="Bily T."/>
            <person name="Gardiner A.T."/>
            <person name="Gardian Z."/>
            <person name="Shivaramu S."/>
            <person name="Koblizek M."/>
            <person name="Engelhardt F."/>
            <person name="Kaftan D."/>
        </authorList>
    </citation>
    <scope>NUCLEOTIDE SEQUENCE [LARGE SCALE GENOMIC DNA]</scope>
    <source>
        <strain evidence="3 4">R-30</strain>
    </source>
</reference>
<sequence>MIRNSEFGGWRSARPVRAAHQSDVCPAWAIQLKGVNADPVASFRPLAASDKPTGLVIETSSPLARLRITQALQFPAGLQHGRFRLSIAGIHTIQPGLNLNWVALLVENAQKKWVFEDMLLQSPRVGPEPAALTVEYLRSVSSSSPRMLALEFSGEAGTVALSSVEFGTMSQPAADASRAREFSGGLFSVSGRRVLGWVADRPSSATLGLYGNGAELVRVTVGGLSSMDANGDPRLRRFGFAAELPAAVAAARPARISLCERASQLEVASIELPVPAEVAIAGAPMPSPPREASAPAEPPAARAVSPAERLLEAKARASAAARSSSAPAAEARASAPAPSPPRPEAKPDRALTVEAGVDRVEGESLVCWGIVSDAARAVLVTIDGQPVREIEAKGLREPLAGGNRALAEHGFLVPLPAHVLDAELHSVAFYCGATGRRLRAENLRIRFPKREVARAPAPQAPKPSPAPKAPPAEARPKEGASVRTTGRPATAEGAANPLKVAVVAWDMAHNPVGRAFLLADMAAKRHDAELVGPIFAFYGGRIWPPIADGKLPMRSFPATDLKSFLTGAIELARNTRCDVVHVGKPRLPSLVLGALIRHFNDCPMVVDIDDHELAFTKSNAPASIEEIRSAVRDNPQELASPYSELWTRFGETLVTEGELVTVSNVALRRRFGGITVRHGRDERVFDPALYDRRAVRAEYGFKDADRVILFLGTPRPHKGIFDIADALERLGDDRLVLCIIGTVTDKRTANRFASYKKARISLNPDQPWKRLPELVNLADAVAILQDPSEPISQYQIPAKLTDALAMDVPVLARAVPPLLDLALANAFEVVTDDASLDAALRRVAAAPARGGGKGTRSYFLSELSYEVNAARLDLAYSTARRGQLVEPHLFEQTFRILEELSGVALPRLVAQKPRQELRAPLVKGERPRDLVFLWKQNDSDVYGRRSDMLAKYMLETGRVRRIIHLDRPISVVDLERQAELAAGEAAHQGSLVYVNTVKRILRTADAPDFIRRTFLHRAGPRAARAFGQELRPASAYPDFVREVLAEVGCDEAPMLWVSPVIFEYPEVADAVRPGFVVADLIDDQRTFPGSSEAYTRQIERAYQTILTEADTVFSNCAPVRDAFASLRPDIHVVPNGAEILPDVESWGMPPELRGLPRPIIGYVGNMRDRVDLELIEAVARRYPHGSIALVGSAHGRPEVAEMSARCPNIHLLGVRPYETALRIMRGFDVAMIPHLKSDQSDRMNPLKLYVYFAVGVPVVTTDVANIQDIGPYVSVAASQKEFIAAIDATLAGRGPKVDPATRAAVLNDVSWETRVNQIWRVLEEGTS</sequence>
<dbReference type="Pfam" id="PF13692">
    <property type="entry name" value="Glyco_trans_1_4"/>
    <property type="match status" value="1"/>
</dbReference>
<gene>
    <name evidence="3" type="ORF">R9Z33_21925</name>
</gene>
<feature type="compositionally biased region" description="Low complexity" evidence="1">
    <location>
        <begin position="290"/>
        <end position="308"/>
    </location>
</feature>
<keyword evidence="3" id="KW-0328">Glycosyltransferase</keyword>
<dbReference type="Proteomes" id="UP001305521">
    <property type="component" value="Chromosome"/>
</dbReference>
<proteinExistence type="predicted"/>
<dbReference type="PANTHER" id="PTHR12526:SF600">
    <property type="entry name" value="GLYCOSYL TRANSFERASE GROUP 1"/>
    <property type="match status" value="1"/>
</dbReference>
<dbReference type="Pfam" id="PF00534">
    <property type="entry name" value="Glycos_transf_1"/>
    <property type="match status" value="1"/>
</dbReference>
<feature type="region of interest" description="Disordered" evidence="1">
    <location>
        <begin position="283"/>
        <end position="348"/>
    </location>
</feature>
<evidence type="ECO:0000313" key="4">
    <source>
        <dbReference type="Proteomes" id="UP001305521"/>
    </source>
</evidence>
<dbReference type="EC" id="2.4.-.-" evidence="3"/>
<dbReference type="SUPFAM" id="SSF53756">
    <property type="entry name" value="UDP-Glycosyltransferase/glycogen phosphorylase"/>
    <property type="match status" value="2"/>
</dbReference>
<dbReference type="Gene3D" id="3.40.50.2000">
    <property type="entry name" value="Glycogen Phosphorylase B"/>
    <property type="match status" value="2"/>
</dbReference>
<evidence type="ECO:0000259" key="2">
    <source>
        <dbReference type="Pfam" id="PF00534"/>
    </source>
</evidence>
<dbReference type="EMBL" id="CP137852">
    <property type="protein sequence ID" value="WPB84738.1"/>
    <property type="molecule type" value="Genomic_DNA"/>
</dbReference>
<keyword evidence="4" id="KW-1185">Reference proteome</keyword>
<organism evidence="3 4">
    <name type="scientific">Sediminicoccus rosea</name>
    <dbReference type="NCBI Taxonomy" id="1225128"/>
    <lineage>
        <taxon>Bacteria</taxon>
        <taxon>Pseudomonadati</taxon>
        <taxon>Pseudomonadota</taxon>
        <taxon>Alphaproteobacteria</taxon>
        <taxon>Acetobacterales</taxon>
        <taxon>Roseomonadaceae</taxon>
        <taxon>Sediminicoccus</taxon>
    </lineage>
</organism>
<dbReference type="InterPro" id="IPR001296">
    <property type="entry name" value="Glyco_trans_1"/>
</dbReference>
<protein>
    <submittedName>
        <fullName evidence="3">Glycosyltransferase</fullName>
        <ecNumber evidence="3">2.4.-.-</ecNumber>
    </submittedName>
</protein>
<dbReference type="RefSeq" id="WP_318648702.1">
    <property type="nucleotide sequence ID" value="NZ_CP137852.1"/>
</dbReference>
<evidence type="ECO:0000256" key="1">
    <source>
        <dbReference type="SAM" id="MobiDB-lite"/>
    </source>
</evidence>
<dbReference type="GO" id="GO:0016757">
    <property type="term" value="F:glycosyltransferase activity"/>
    <property type="evidence" value="ECO:0007669"/>
    <property type="project" value="UniProtKB-KW"/>
</dbReference>
<feature type="compositionally biased region" description="Low complexity" evidence="1">
    <location>
        <begin position="316"/>
        <end position="336"/>
    </location>
</feature>
<feature type="region of interest" description="Disordered" evidence="1">
    <location>
        <begin position="450"/>
        <end position="491"/>
    </location>
</feature>
<keyword evidence="3" id="KW-0808">Transferase</keyword>